<dbReference type="Proteomes" id="UP000736373">
    <property type="component" value="Unassembled WGS sequence"/>
</dbReference>
<evidence type="ECO:0000256" key="1">
    <source>
        <dbReference type="SAM" id="MobiDB-lite"/>
    </source>
</evidence>
<proteinExistence type="predicted"/>
<comment type="caution">
    <text evidence="2">The sequence shown here is derived from an EMBL/GenBank/DDBJ whole genome shotgun (WGS) entry which is preliminary data.</text>
</comment>
<reference evidence="2 3" key="1">
    <citation type="submission" date="2019-09" db="EMBL/GenBank/DDBJ databases">
        <title>Paraburkholderia podalyriae sp. nov., A South African Podalyria-associated rhizobium.</title>
        <authorList>
            <person name="Mavima L."/>
            <person name="Beukes C.W."/>
            <person name="Palmer M."/>
            <person name="De Meyer S.E."/>
            <person name="James E.K."/>
            <person name="Maluk M."/>
            <person name="Avontuur J.R."/>
            <person name="Chan W.Y."/>
            <person name="Venter S.N."/>
            <person name="Steenkamp E.T."/>
        </authorList>
    </citation>
    <scope>NUCLEOTIDE SEQUENCE [LARGE SCALE GENOMIC DNA]</scope>
    <source>
        <strain evidence="2 3">WC7.3b</strain>
    </source>
</reference>
<organism evidence="2 3">
    <name type="scientific">Paraburkholderia podalyriae</name>
    <dbReference type="NCBI Taxonomy" id="1938811"/>
    <lineage>
        <taxon>Bacteria</taxon>
        <taxon>Pseudomonadati</taxon>
        <taxon>Pseudomonadota</taxon>
        <taxon>Betaproteobacteria</taxon>
        <taxon>Burkholderiales</taxon>
        <taxon>Burkholderiaceae</taxon>
        <taxon>Paraburkholderia</taxon>
    </lineage>
</organism>
<evidence type="ECO:0000313" key="2">
    <source>
        <dbReference type="EMBL" id="MBC8751646.1"/>
    </source>
</evidence>
<accession>A0ABR7PZC6</accession>
<sequence>MAMVITHDGKVVCLVLAAVPTAIAALHQSGKAEHCPACVLVVIVGPRRRDTRERRAYRCDHKRCLELHGTTPMRLSYAAPRPRRPRVRPNQALH</sequence>
<evidence type="ECO:0000313" key="3">
    <source>
        <dbReference type="Proteomes" id="UP000736373"/>
    </source>
</evidence>
<keyword evidence="3" id="KW-1185">Reference proteome</keyword>
<protein>
    <submittedName>
        <fullName evidence="2">Uncharacterized protein</fullName>
    </submittedName>
</protein>
<dbReference type="EMBL" id="VZQQ01000061">
    <property type="protein sequence ID" value="MBC8751646.1"/>
    <property type="molecule type" value="Genomic_DNA"/>
</dbReference>
<feature type="region of interest" description="Disordered" evidence="1">
    <location>
        <begin position="75"/>
        <end position="94"/>
    </location>
</feature>
<gene>
    <name evidence="2" type="ORF">F6X42_35585</name>
</gene>
<name>A0ABR7PZC6_9BURK</name>